<sequence>MTALDSDPVSGLNRILVSPDSIEELPELLAYINSCKRQLNKQLNEDIKQYQAPSKIEENVQSLVHELATVRQNSGATQEIISSMTSSMQNLDKCKRNLVHSMTVLKRLQMFVLANESLIAIMPKKDYKEILQSFGVVKDLVTFFKPYKSIESINRLSLSVAQTQSKLVDDIFIDFEEYVTHKSPNPDLKYACEILEIIDKKYKDKLLTWFYNHQLKDIKSIFNNLDEAGSLDNLNRRYIYFNNILANTHDKFISHFPESWNVPFELSNLFCTLTRQDLDSLLSSSTPSGNLLEALTSTLNFENNLNKIFKTQDFERSISKVFEPYLYIWVNDQDKQLNSKFMEYYSVTQIPSEYVDAKTEEDFLQTLRMNSTPNISVSSIELFKVFHKILQSGTKISNGQVLVNLTKLFSKYISEFLYKILLPMVTSDEKILVGIEPLKYLTMILNTGDYMISNIGDLEEEIKSIVIEPLKNKITLGAVRDNFIDLINKSVQSLLLKIVNDLKFAWRHFANENWLHIESESVTSNYVKDYQSIIVKNISIIFPLIIREGYVNNFCDRLIEIIIASFLDNFYLIKPMTNTKVRQLQVDIENLKKFSFTLPLYANPNYKSHSGEKSTTKHFRFYEKNVNQQFKKLETVLELFLVPNKPVEALVLKYIELIGDMSEKNFRKVLILKGINEDEVEPYLENFRVQISFQNTLQQESPIVSQLRESEKTQVAIKRTSNTSRSSTVSPEPEMKSPILSAPSLPNINNIEKNLREFALSGENQVTRFKNFSKFFRKDNNSTNE</sequence>
<dbReference type="InterPro" id="IPR007234">
    <property type="entry name" value="Vps53_N"/>
</dbReference>
<evidence type="ECO:0000256" key="3">
    <source>
        <dbReference type="ARBA" id="ARBA00008628"/>
    </source>
</evidence>
<dbReference type="eggNOG" id="KOG2180">
    <property type="taxonomic scope" value="Eukaryota"/>
</dbReference>
<evidence type="ECO:0000313" key="11">
    <source>
        <dbReference type="EMBL" id="CCE73465.1"/>
    </source>
</evidence>
<evidence type="ECO:0000256" key="2">
    <source>
        <dbReference type="ARBA" id="ARBA00004481"/>
    </source>
</evidence>
<proteinExistence type="inferred from homology"/>
<dbReference type="Proteomes" id="UP000005222">
    <property type="component" value="Chromosome A"/>
</dbReference>
<protein>
    <submittedName>
        <fullName evidence="10">Piso0_000507 protein</fullName>
    </submittedName>
</protein>
<dbReference type="InterPro" id="IPR031745">
    <property type="entry name" value="Vps53_C"/>
</dbReference>
<dbReference type="GO" id="GO:0010008">
    <property type="term" value="C:endosome membrane"/>
    <property type="evidence" value="ECO:0007669"/>
    <property type="project" value="UniProtKB-SubCell"/>
</dbReference>
<keyword evidence="4" id="KW-0967">Endosome</keyword>
<dbReference type="OrthoDB" id="10261632at2759"/>
<evidence type="ECO:0000259" key="8">
    <source>
        <dbReference type="Pfam" id="PF04100"/>
    </source>
</evidence>
<feature type="region of interest" description="Disordered" evidence="7">
    <location>
        <begin position="714"/>
        <end position="743"/>
    </location>
</feature>
<dbReference type="STRING" id="559304.G8YVM1"/>
<dbReference type="PANTHER" id="PTHR12820:SF0">
    <property type="entry name" value="VACUOLAR PROTEIN SORTING-ASSOCIATED PROTEIN 53 HOMOLOG"/>
    <property type="match status" value="1"/>
</dbReference>
<keyword evidence="12" id="KW-1185">Reference proteome</keyword>
<dbReference type="Gene3D" id="1.10.357.110">
    <property type="entry name" value="Vacuolar protein sorting-associated protein 53, C-terminus"/>
    <property type="match status" value="1"/>
</dbReference>
<dbReference type="InterPro" id="IPR039766">
    <property type="entry name" value="Vps53"/>
</dbReference>
<dbReference type="Pfam" id="PF04100">
    <property type="entry name" value="Vps53_N"/>
    <property type="match status" value="1"/>
</dbReference>
<evidence type="ECO:0000256" key="1">
    <source>
        <dbReference type="ARBA" id="ARBA00004150"/>
    </source>
</evidence>
<dbReference type="Pfam" id="PF16854">
    <property type="entry name" value="VPS53_C"/>
    <property type="match status" value="1"/>
</dbReference>
<evidence type="ECO:0000256" key="7">
    <source>
        <dbReference type="SAM" id="MobiDB-lite"/>
    </source>
</evidence>
<dbReference type="GO" id="GO:0042147">
    <property type="term" value="P:retrograde transport, endosome to Golgi"/>
    <property type="evidence" value="ECO:0007669"/>
    <property type="project" value="InterPro"/>
</dbReference>
<evidence type="ECO:0000256" key="4">
    <source>
        <dbReference type="ARBA" id="ARBA00022753"/>
    </source>
</evidence>
<dbReference type="PANTHER" id="PTHR12820">
    <property type="entry name" value="VACUOLAR SORTING PROTEIN 53"/>
    <property type="match status" value="1"/>
</dbReference>
<evidence type="ECO:0000256" key="5">
    <source>
        <dbReference type="ARBA" id="ARBA00023034"/>
    </source>
</evidence>
<keyword evidence="5" id="KW-0333">Golgi apparatus</keyword>
<dbReference type="GO" id="GO:0000938">
    <property type="term" value="C:GARP complex"/>
    <property type="evidence" value="ECO:0007669"/>
    <property type="project" value="InterPro"/>
</dbReference>
<feature type="domain" description="Vps53 C-terminal" evidence="9">
    <location>
        <begin position="583"/>
        <end position="675"/>
    </location>
</feature>
<accession>G8YVM1</accession>
<name>G8YVM1_PICSO</name>
<dbReference type="OMA" id="YKFAEAK"/>
<comment type="subcellular location">
    <subcellularLocation>
        <location evidence="2">Endosome membrane</location>
        <topology evidence="2">Peripheral membrane protein</topology>
    </subcellularLocation>
    <subcellularLocation>
        <location evidence="1">Golgi apparatus</location>
        <location evidence="1">trans-Golgi network membrane</location>
        <topology evidence="1">Peripheral membrane protein</topology>
    </subcellularLocation>
</comment>
<dbReference type="GO" id="GO:0005829">
    <property type="term" value="C:cytosol"/>
    <property type="evidence" value="ECO:0007669"/>
    <property type="project" value="GOC"/>
</dbReference>
<organism evidence="10 12">
    <name type="scientific">Pichia sorbitophila (strain ATCC MYA-4447 / BCRC 22081 / CBS 7064 / NBRC 10061 / NRRL Y-12695)</name>
    <name type="common">Hybrid yeast</name>
    <dbReference type="NCBI Taxonomy" id="559304"/>
    <lineage>
        <taxon>Eukaryota</taxon>
        <taxon>Fungi</taxon>
        <taxon>Dikarya</taxon>
        <taxon>Ascomycota</taxon>
        <taxon>Saccharomycotina</taxon>
        <taxon>Pichiomycetes</taxon>
        <taxon>Debaryomycetaceae</taxon>
        <taxon>Millerozyma</taxon>
    </lineage>
</organism>
<evidence type="ECO:0000256" key="6">
    <source>
        <dbReference type="ARBA" id="ARBA00023136"/>
    </source>
</evidence>
<dbReference type="HOGENOM" id="CLU_007339_1_0_1"/>
<dbReference type="InterPro" id="IPR038260">
    <property type="entry name" value="Vps53_C_sf"/>
</dbReference>
<reference evidence="12" key="2">
    <citation type="journal article" date="2012" name="G3 (Bethesda)">
        <title>Pichia sorbitophila, an interspecies yeast hybrid reveals early steps of genome resolution following polyploidization.</title>
        <authorList>
            <person name="Leh Louis V."/>
            <person name="Despons L."/>
            <person name="Friedrich A."/>
            <person name="Martin T."/>
            <person name="Durrens P."/>
            <person name="Casaregola S."/>
            <person name="Neuveglise C."/>
            <person name="Fairhead C."/>
            <person name="Marck C."/>
            <person name="Cruz J.A."/>
            <person name="Straub M.L."/>
            <person name="Kugler V."/>
            <person name="Sacerdot C."/>
            <person name="Uzunov Z."/>
            <person name="Thierry A."/>
            <person name="Weiss S."/>
            <person name="Bleykasten C."/>
            <person name="De Montigny J."/>
            <person name="Jacques N."/>
            <person name="Jung P."/>
            <person name="Lemaire M."/>
            <person name="Mallet S."/>
            <person name="Morel G."/>
            <person name="Richard G.F."/>
            <person name="Sarkar A."/>
            <person name="Savel G."/>
            <person name="Schacherer J."/>
            <person name="Seret M.L."/>
            <person name="Talla E."/>
            <person name="Samson G."/>
            <person name="Jubin C."/>
            <person name="Poulain J."/>
            <person name="Vacherie B."/>
            <person name="Barbe V."/>
            <person name="Pelletier E."/>
            <person name="Sherman D.J."/>
            <person name="Westhof E."/>
            <person name="Weissenbach J."/>
            <person name="Baret P.V."/>
            <person name="Wincker P."/>
            <person name="Gaillardin C."/>
            <person name="Dujon B."/>
            <person name="Souciet J.L."/>
        </authorList>
    </citation>
    <scope>NUCLEOTIDE SEQUENCE [LARGE SCALE GENOMIC DNA]</scope>
    <source>
        <strain evidence="12">ATCC MYA-4447 / BCRC 22081 / CBS 7064 / NBRC 10061 / NRRL Y-12695</strain>
    </source>
</reference>
<dbReference type="EMBL" id="FO082059">
    <property type="protein sequence ID" value="CCE72904.1"/>
    <property type="molecule type" value="Genomic_DNA"/>
</dbReference>
<evidence type="ECO:0000259" key="9">
    <source>
        <dbReference type="Pfam" id="PF16854"/>
    </source>
</evidence>
<evidence type="ECO:0000313" key="10">
    <source>
        <dbReference type="EMBL" id="CCE72904.1"/>
    </source>
</evidence>
<dbReference type="Proteomes" id="UP000005222">
    <property type="component" value="Chromosome B"/>
</dbReference>
<feature type="compositionally biased region" description="Low complexity" evidence="7">
    <location>
        <begin position="719"/>
        <end position="730"/>
    </location>
</feature>
<comment type="similarity">
    <text evidence="3">Belongs to the VPS53 family.</text>
</comment>
<dbReference type="InParanoid" id="G8YVM1"/>
<dbReference type="EMBL" id="FO082058">
    <property type="protein sequence ID" value="CCE73465.1"/>
    <property type="molecule type" value="Genomic_DNA"/>
</dbReference>
<feature type="domain" description="Vps53 N-terminal" evidence="8">
    <location>
        <begin position="6"/>
        <end position="346"/>
    </location>
</feature>
<evidence type="ECO:0000313" key="12">
    <source>
        <dbReference type="Proteomes" id="UP000005222"/>
    </source>
</evidence>
<keyword evidence="6" id="KW-0472">Membrane</keyword>
<reference evidence="10" key="1">
    <citation type="submission" date="2011-10" db="EMBL/GenBank/DDBJ databases">
        <authorList>
            <person name="Genoscope - CEA"/>
        </authorList>
    </citation>
    <scope>NUCLEOTIDE SEQUENCE</scope>
    <source>
        <strain evidence="10">CBS 7064</strain>
    </source>
</reference>
<gene>
    <name evidence="10" type="primary">Piso0_000507</name>
    <name evidence="10" type="ORF">GNLVRS01_PISO0A10868g</name>
    <name evidence="11" type="ORF">GNLVRS01_PISO0B10935g</name>
</gene>
<dbReference type="FunCoup" id="G8YVM1">
    <property type="interactions" value="1320"/>
</dbReference>
<dbReference type="AlphaFoldDB" id="G8YVM1"/>